<dbReference type="Gene3D" id="3.40.50.360">
    <property type="match status" value="1"/>
</dbReference>
<proteinExistence type="predicted"/>
<dbReference type="Pfam" id="PF03358">
    <property type="entry name" value="FMN_red"/>
    <property type="match status" value="1"/>
</dbReference>
<evidence type="ECO:0000256" key="1">
    <source>
        <dbReference type="ARBA" id="ARBA00022630"/>
    </source>
</evidence>
<evidence type="ECO:0000313" key="5">
    <source>
        <dbReference type="Proteomes" id="UP000182412"/>
    </source>
</evidence>
<gene>
    <name evidence="4" type="ORF">SAMN05216366_14523</name>
</gene>
<dbReference type="PANTHER" id="PTHR43278">
    <property type="entry name" value="NAD(P)H-DEPENDENT FMN-CONTAINING OXIDOREDUCTASE YWQN-RELATED"/>
    <property type="match status" value="1"/>
</dbReference>
<name>A0A1H0V675_SELRU</name>
<keyword evidence="1" id="KW-0285">Flavoprotein</keyword>
<protein>
    <submittedName>
        <fullName evidence="4">NADPH-dependent FMN reductase</fullName>
    </submittedName>
</protein>
<evidence type="ECO:0000313" key="4">
    <source>
        <dbReference type="EMBL" id="SDP73861.1"/>
    </source>
</evidence>
<dbReference type="OrthoDB" id="9805976at2"/>
<dbReference type="Proteomes" id="UP000182412">
    <property type="component" value="Unassembled WGS sequence"/>
</dbReference>
<dbReference type="GO" id="GO:0016491">
    <property type="term" value="F:oxidoreductase activity"/>
    <property type="evidence" value="ECO:0007669"/>
    <property type="project" value="InterPro"/>
</dbReference>
<feature type="domain" description="NADPH-dependent FMN reductase-like" evidence="3">
    <location>
        <begin position="1"/>
        <end position="121"/>
    </location>
</feature>
<dbReference type="InterPro" id="IPR051796">
    <property type="entry name" value="ISF_SsuE-like"/>
</dbReference>
<dbReference type="RefSeq" id="WP_074573470.1">
    <property type="nucleotide sequence ID" value="NZ_FNJQ01000045.1"/>
</dbReference>
<keyword evidence="2" id="KW-0288">FMN</keyword>
<evidence type="ECO:0000256" key="2">
    <source>
        <dbReference type="ARBA" id="ARBA00022643"/>
    </source>
</evidence>
<dbReference type="AlphaFoldDB" id="A0A1H0V675"/>
<accession>A0A1H0V675</accession>
<dbReference type="EMBL" id="FNJQ01000045">
    <property type="protein sequence ID" value="SDP73861.1"/>
    <property type="molecule type" value="Genomic_DNA"/>
</dbReference>
<evidence type="ECO:0000259" key="3">
    <source>
        <dbReference type="Pfam" id="PF03358"/>
    </source>
</evidence>
<dbReference type="PANTHER" id="PTHR43278:SF2">
    <property type="entry name" value="IRON-SULFUR FLAVOPROTEIN"/>
    <property type="match status" value="1"/>
</dbReference>
<dbReference type="InterPro" id="IPR005025">
    <property type="entry name" value="FMN_Rdtase-like_dom"/>
</dbReference>
<dbReference type="InterPro" id="IPR029039">
    <property type="entry name" value="Flavoprotein-like_sf"/>
</dbReference>
<organism evidence="4 5">
    <name type="scientific">Selenomonas ruminantium</name>
    <dbReference type="NCBI Taxonomy" id="971"/>
    <lineage>
        <taxon>Bacteria</taxon>
        <taxon>Bacillati</taxon>
        <taxon>Bacillota</taxon>
        <taxon>Negativicutes</taxon>
        <taxon>Selenomonadales</taxon>
        <taxon>Selenomonadaceae</taxon>
        <taxon>Selenomonas</taxon>
    </lineage>
</organism>
<reference evidence="4 5" key="1">
    <citation type="submission" date="2016-10" db="EMBL/GenBank/DDBJ databases">
        <authorList>
            <person name="de Groot N.N."/>
        </authorList>
    </citation>
    <scope>NUCLEOTIDE SEQUENCE [LARGE SCALE GENOMIC DNA]</scope>
    <source>
        <strain evidence="4 5">S137</strain>
    </source>
</reference>
<sequence length="185" mass="20479">MKVLVMHGSKRKNGNTGILAGEFIRGAEEAGHQVERIELGDMNFGDCLGCMACWKNPGKCVQKDDMTAVLEKFGQADAIVFASPMYFFSWTSLMKRGIDRLYPYMTIAKDKTFYLITAGGVPEAKLFDNMLQDFQKYVECFNMHGGENNRNGGHILGKGALAPGNVKETVAMQEAYEMGKNLGKN</sequence>
<dbReference type="SUPFAM" id="SSF52218">
    <property type="entry name" value="Flavoproteins"/>
    <property type="match status" value="1"/>
</dbReference>